<organism evidence="1 2">
    <name type="scientific">Peptostreptococcus equinus</name>
    <dbReference type="NCBI Taxonomy" id="3003601"/>
    <lineage>
        <taxon>Bacteria</taxon>
        <taxon>Bacillati</taxon>
        <taxon>Bacillota</taxon>
        <taxon>Clostridia</taxon>
        <taxon>Peptostreptococcales</taxon>
        <taxon>Peptostreptococcaceae</taxon>
        <taxon>Peptostreptococcus</taxon>
    </lineage>
</organism>
<proteinExistence type="predicted"/>
<reference evidence="1" key="1">
    <citation type="submission" date="2022-12" db="EMBL/GenBank/DDBJ databases">
        <title>Peptostreptococcus.</title>
        <authorList>
            <person name="Lee S.H."/>
        </authorList>
    </citation>
    <scope>NUCLEOTIDE SEQUENCE</scope>
    <source>
        <strain evidence="1">CBA3647</strain>
    </source>
</reference>
<sequence>MLNKNNKSFKDFVSTHHNAYVELDSYISQRKLYGIISDYDDDSLTITHNVACDTDSRLVKGESFFIPMSSIKSIRTI</sequence>
<evidence type="ECO:0008006" key="3">
    <source>
        <dbReference type="Google" id="ProtNLM"/>
    </source>
</evidence>
<dbReference type="RefSeq" id="WP_269312450.1">
    <property type="nucleotide sequence ID" value="NZ_CP114052.1"/>
</dbReference>
<accession>A0ABY7JRL1</accession>
<evidence type="ECO:0000313" key="2">
    <source>
        <dbReference type="Proteomes" id="UP001164187"/>
    </source>
</evidence>
<dbReference type="EMBL" id="CP114052">
    <property type="protein sequence ID" value="WAW15770.1"/>
    <property type="molecule type" value="Genomic_DNA"/>
</dbReference>
<keyword evidence="2" id="KW-1185">Reference proteome</keyword>
<dbReference type="Proteomes" id="UP001164187">
    <property type="component" value="Chromosome"/>
</dbReference>
<gene>
    <name evidence="1" type="ORF">O0R46_04775</name>
</gene>
<name>A0ABY7JRL1_9FIRM</name>
<evidence type="ECO:0000313" key="1">
    <source>
        <dbReference type="EMBL" id="WAW15770.1"/>
    </source>
</evidence>
<protein>
    <recommendedName>
        <fullName evidence="3">DUF2642 domain-containing protein</fullName>
    </recommendedName>
</protein>